<dbReference type="EMBL" id="BSXS01013106">
    <property type="protein sequence ID" value="GMF03560.1"/>
    <property type="molecule type" value="Genomic_DNA"/>
</dbReference>
<evidence type="ECO:0000313" key="1">
    <source>
        <dbReference type="EMBL" id="GMF03560.1"/>
    </source>
</evidence>
<organism evidence="1 2">
    <name type="scientific">Ambrosiozyma monospora</name>
    <name type="common">Yeast</name>
    <name type="synonym">Endomycopsis monosporus</name>
    <dbReference type="NCBI Taxonomy" id="43982"/>
    <lineage>
        <taxon>Eukaryota</taxon>
        <taxon>Fungi</taxon>
        <taxon>Dikarya</taxon>
        <taxon>Ascomycota</taxon>
        <taxon>Saccharomycotina</taxon>
        <taxon>Pichiomycetes</taxon>
        <taxon>Pichiales</taxon>
        <taxon>Pichiaceae</taxon>
        <taxon>Ambrosiozyma</taxon>
    </lineage>
</organism>
<dbReference type="Proteomes" id="UP001165064">
    <property type="component" value="Unassembled WGS sequence"/>
</dbReference>
<keyword evidence="2" id="KW-1185">Reference proteome</keyword>
<protein>
    <submittedName>
        <fullName evidence="1">Unnamed protein product</fullName>
    </submittedName>
</protein>
<comment type="caution">
    <text evidence="1">The sequence shown here is derived from an EMBL/GenBank/DDBJ whole genome shotgun (WGS) entry which is preliminary data.</text>
</comment>
<accession>A0ACB5U7H3</accession>
<gene>
    <name evidence="1" type="ORF">Amon02_001182600</name>
</gene>
<sequence>MARPQHLVGSKLHQPILLMVHMTPLCDALPQKLRLINYSLRELCTVHHFWKLFQNPVSCKDLLGNGRVSFSSKLSVRLEIIHTQISDQKKNDSRIDIQFVQKPIIERDVVFSYNIDESTPKNNLVAGLTVASAEEVKIDWEKSKNEIIRIPYTVPKS</sequence>
<name>A0ACB5U7H3_AMBMO</name>
<reference evidence="1" key="1">
    <citation type="submission" date="2023-04" db="EMBL/GenBank/DDBJ databases">
        <title>Ambrosiozyma monospora NBRC 10751.</title>
        <authorList>
            <person name="Ichikawa N."/>
            <person name="Sato H."/>
            <person name="Tonouchi N."/>
        </authorList>
    </citation>
    <scope>NUCLEOTIDE SEQUENCE</scope>
    <source>
        <strain evidence="1">NBRC 10751</strain>
    </source>
</reference>
<evidence type="ECO:0000313" key="2">
    <source>
        <dbReference type="Proteomes" id="UP001165064"/>
    </source>
</evidence>
<proteinExistence type="predicted"/>